<dbReference type="PANTHER" id="PTHR24421">
    <property type="entry name" value="NITRATE/NITRITE SENSOR PROTEIN NARX-RELATED"/>
    <property type="match status" value="1"/>
</dbReference>
<dbReference type="Gene3D" id="3.30.565.10">
    <property type="entry name" value="Histidine kinase-like ATPase, C-terminal domain"/>
    <property type="match status" value="1"/>
</dbReference>
<keyword evidence="2 4" id="KW-0418">Kinase</keyword>
<evidence type="ECO:0000256" key="3">
    <source>
        <dbReference type="ARBA" id="ARBA00023012"/>
    </source>
</evidence>
<dbReference type="InterPro" id="IPR050482">
    <property type="entry name" value="Sensor_HK_TwoCompSys"/>
</dbReference>
<dbReference type="SUPFAM" id="SSF55874">
    <property type="entry name" value="ATPase domain of HSP90 chaperone/DNA topoisomerase II/histidine kinase"/>
    <property type="match status" value="1"/>
</dbReference>
<evidence type="ECO:0000313" key="5">
    <source>
        <dbReference type="Proteomes" id="UP000293613"/>
    </source>
</evidence>
<dbReference type="Proteomes" id="UP000293613">
    <property type="component" value="Unassembled WGS sequence"/>
</dbReference>
<sequence>MGHLLTRAIMLTNADQVIATSTGDTLHADQFGQLGHTLDEAMTMIRKSVHGLKDEGTDFRAMVEDAMATAKQSDVEIRLSNAIDAVPSHVAHAFTAVIREALTNTIRHSAASEAHVHLIDLPGLWQLIVQDNGGVPERGRVASMGIGIADIEERARALDGTATCGYHNGGWRVFMSVPKTAERNMR</sequence>
<name>A0A8B3RGS6_BIFAN</name>
<comment type="caution">
    <text evidence="4">The sequence shown here is derived from an EMBL/GenBank/DDBJ whole genome shotgun (WGS) entry which is preliminary data.</text>
</comment>
<keyword evidence="1" id="KW-0808">Transferase</keyword>
<evidence type="ECO:0000256" key="1">
    <source>
        <dbReference type="ARBA" id="ARBA00022679"/>
    </source>
</evidence>
<reference evidence="4 5" key="1">
    <citation type="journal article" date="2019" name="Appl. Environ. Microbiol.">
        <title>Dissecting the evolutionary development of the Bifidobacterium animalis species through comparative genomics analyses.</title>
        <authorList>
            <person name="Lugli G.A."/>
            <person name="Mancino W."/>
            <person name="Milani C."/>
            <person name="Duranti S."/>
            <person name="Mancabelli L."/>
            <person name="Napoli S."/>
            <person name="Mangifesta M."/>
            <person name="Viappiani A."/>
            <person name="Anzalone R."/>
            <person name="Longhi G."/>
            <person name="van Sinderen D."/>
            <person name="Ventura M."/>
            <person name="Turroni F."/>
        </authorList>
    </citation>
    <scope>NUCLEOTIDE SEQUENCE [LARGE SCALE GENOMIC DNA]</scope>
    <source>
        <strain evidence="4 5">2011B</strain>
    </source>
</reference>
<gene>
    <name evidence="4" type="ORF">PG2011B_1149</name>
</gene>
<protein>
    <submittedName>
        <fullName evidence="4">Two-component system sensor histidine kinase</fullName>
    </submittedName>
</protein>
<dbReference type="GO" id="GO:0000160">
    <property type="term" value="P:phosphorelay signal transduction system"/>
    <property type="evidence" value="ECO:0007669"/>
    <property type="project" value="UniProtKB-KW"/>
</dbReference>
<dbReference type="RefSeq" id="WP_238608914.1">
    <property type="nucleotide sequence ID" value="NZ_RSCO01000028.1"/>
</dbReference>
<organism evidence="4 5">
    <name type="scientific">Bifidobacterium animalis subsp. lactis</name>
    <name type="common">Bifidobacterium lactis</name>
    <dbReference type="NCBI Taxonomy" id="302911"/>
    <lineage>
        <taxon>Bacteria</taxon>
        <taxon>Bacillati</taxon>
        <taxon>Actinomycetota</taxon>
        <taxon>Actinomycetes</taxon>
        <taxon>Bifidobacteriales</taxon>
        <taxon>Bifidobacteriaceae</taxon>
        <taxon>Bifidobacterium</taxon>
    </lineage>
</organism>
<evidence type="ECO:0000256" key="2">
    <source>
        <dbReference type="ARBA" id="ARBA00022777"/>
    </source>
</evidence>
<dbReference type="EMBL" id="RSCO01000028">
    <property type="protein sequence ID" value="RYM94434.1"/>
    <property type="molecule type" value="Genomic_DNA"/>
</dbReference>
<dbReference type="AlphaFoldDB" id="A0A8B3RGS6"/>
<accession>A0A8B3RGS6</accession>
<dbReference type="GO" id="GO:0016301">
    <property type="term" value="F:kinase activity"/>
    <property type="evidence" value="ECO:0007669"/>
    <property type="project" value="UniProtKB-KW"/>
</dbReference>
<dbReference type="CDD" id="cd16917">
    <property type="entry name" value="HATPase_UhpB-NarQ-NarX-like"/>
    <property type="match status" value="1"/>
</dbReference>
<dbReference type="InterPro" id="IPR036890">
    <property type="entry name" value="HATPase_C_sf"/>
</dbReference>
<evidence type="ECO:0000313" key="4">
    <source>
        <dbReference type="EMBL" id="RYM94434.1"/>
    </source>
</evidence>
<proteinExistence type="predicted"/>
<keyword evidence="3" id="KW-0902">Two-component regulatory system</keyword>